<protein>
    <submittedName>
        <fullName evidence="1">Uncharacterized protein</fullName>
    </submittedName>
</protein>
<accession>A0A0B6YPP4</accession>
<proteinExistence type="predicted"/>
<sequence length="87" mass="9755">MSRDVDFPTNDASSSDVIDFNFALDEENDEEHMELQTMPQPQLVTTGLERGDNLALSINVAVGEVDGWIFCWLLVTGLELLLLLEKE</sequence>
<dbReference type="AlphaFoldDB" id="A0A0B6YPP4"/>
<reference evidence="1" key="1">
    <citation type="submission" date="2014-12" db="EMBL/GenBank/DDBJ databases">
        <title>Insight into the proteome of Arion vulgaris.</title>
        <authorList>
            <person name="Aradska J."/>
            <person name="Bulat T."/>
            <person name="Smidak R."/>
            <person name="Sarate P."/>
            <person name="Gangsoo J."/>
            <person name="Sialana F."/>
            <person name="Bilban M."/>
            <person name="Lubec G."/>
        </authorList>
    </citation>
    <scope>NUCLEOTIDE SEQUENCE</scope>
    <source>
        <tissue evidence="1">Skin</tissue>
    </source>
</reference>
<dbReference type="EMBL" id="HACG01010560">
    <property type="protein sequence ID" value="CEK57425.1"/>
    <property type="molecule type" value="Transcribed_RNA"/>
</dbReference>
<evidence type="ECO:0000313" key="1">
    <source>
        <dbReference type="EMBL" id="CEK57425.1"/>
    </source>
</evidence>
<name>A0A0B6YPP4_9EUPU</name>
<gene>
    <name evidence="1" type="primary">ORF30142</name>
</gene>
<organism evidence="1">
    <name type="scientific">Arion vulgaris</name>
    <dbReference type="NCBI Taxonomy" id="1028688"/>
    <lineage>
        <taxon>Eukaryota</taxon>
        <taxon>Metazoa</taxon>
        <taxon>Spiralia</taxon>
        <taxon>Lophotrochozoa</taxon>
        <taxon>Mollusca</taxon>
        <taxon>Gastropoda</taxon>
        <taxon>Heterobranchia</taxon>
        <taxon>Euthyneura</taxon>
        <taxon>Panpulmonata</taxon>
        <taxon>Eupulmonata</taxon>
        <taxon>Stylommatophora</taxon>
        <taxon>Helicina</taxon>
        <taxon>Arionoidea</taxon>
        <taxon>Arionidae</taxon>
        <taxon>Arion</taxon>
    </lineage>
</organism>